<reference evidence="5" key="3">
    <citation type="journal article" date="2020" name="Curr. Biol.">
        <title>Chromatin organization in early land plants reveals an ancestral association between H3K27me3, transposons, and constitutive heterochromatin.</title>
        <authorList>
            <person name="Montgomery S.A."/>
            <person name="Tanizawa Y."/>
            <person name="Galik B."/>
            <person name="Wang N."/>
            <person name="Ito T."/>
            <person name="Mochizuki T."/>
            <person name="Akimcheva S."/>
            <person name="Bowman J.L."/>
            <person name="Cognat V."/>
            <person name="Marechal-Drouard L."/>
            <person name="Ekker H."/>
            <person name="Hong S.F."/>
            <person name="Kohchi T."/>
            <person name="Lin S.S."/>
            <person name="Liu L.D."/>
            <person name="Nakamura Y."/>
            <person name="Valeeva L.R."/>
            <person name="Shakirov E.V."/>
            <person name="Shippen D.E."/>
            <person name="Wei W.L."/>
            <person name="Yagura M."/>
            <person name="Yamaoka S."/>
            <person name="Yamato K.T."/>
            <person name="Liu C."/>
            <person name="Berger F."/>
        </authorList>
    </citation>
    <scope>NUCLEOTIDE SEQUENCE [LARGE SCALE GENOMIC DNA]</scope>
    <source>
        <strain evidence="5">Tak-1</strain>
    </source>
</reference>
<evidence type="ECO:0000313" key="5">
    <source>
        <dbReference type="Proteomes" id="UP001162541"/>
    </source>
</evidence>
<dbReference type="GO" id="GO:0007166">
    <property type="term" value="P:cell surface receptor signaling pathway"/>
    <property type="evidence" value="ECO:0007669"/>
    <property type="project" value="InterPro"/>
</dbReference>
<feature type="region of interest" description="Disordered" evidence="1">
    <location>
        <begin position="15"/>
        <end position="57"/>
    </location>
</feature>
<dbReference type="Proteomes" id="UP000077202">
    <property type="component" value="Unassembled WGS sequence"/>
</dbReference>
<organism evidence="3 4">
    <name type="scientific">Marchantia polymorpha subsp. ruderalis</name>
    <dbReference type="NCBI Taxonomy" id="1480154"/>
    <lineage>
        <taxon>Eukaryota</taxon>
        <taxon>Viridiplantae</taxon>
        <taxon>Streptophyta</taxon>
        <taxon>Embryophyta</taxon>
        <taxon>Marchantiophyta</taxon>
        <taxon>Marchantiopsida</taxon>
        <taxon>Marchantiidae</taxon>
        <taxon>Marchantiales</taxon>
        <taxon>Marchantiaceae</taxon>
        <taxon>Marchantia</taxon>
    </lineage>
</organism>
<feature type="compositionally biased region" description="Low complexity" evidence="1">
    <location>
        <begin position="389"/>
        <end position="400"/>
    </location>
</feature>
<gene>
    <name evidence="3" type="ORF">AXG93_4773s1550</name>
    <name evidence="2" type="ORF">Mp_1g03450</name>
</gene>
<sequence>MMKCESPFRRFISMESPPLSAVGREAQLSATRSPLRRSTSAMTSLEPPSPPPPRASLAIPVSPSCCSPSAAAIEAQALGLRSPPRRPIAHFARVGHDALHLQHHGPTLDVVNLEPRRSTTVSPCRKLPQIEEPLLTAVGHEAQLVSPSRSPRRRINTASLRDHLLKDKCLRRLQQQQPHSEIQSQNSGPIVGAICDGVFGALPSNPWVLHFSREGVKGSAFDEQVRGQLRTSTRSYKLGHRLESVDVGTFAKLSSASVHDLIKLITNKLQNVKVHKKSCEDLFYYLQMLDDSLLSLFKTPDVAEANLSHGVHRLLGMLKECLADAYVLVKRCESRSPLHPNLVSNVPAKFLAVEGEIRRITPVLRLAIAQHQDNMGRVAFDTASDDLSSAATRRNTTSSSLGSSETKDRTRSCESQVLEELDELAQKSGLDSHSPSRLRTFVPWRLDVHPLKMHRSESQTYLCKACHQVGKGCVVSCSRCNYHVHPGCVELNEAIQQLEEIRINKLSMNDDCMNSDRNLCGLTR</sequence>
<dbReference type="InterPro" id="IPR036537">
    <property type="entry name" value="Adaptor_Cbl_N_dom_sf"/>
</dbReference>
<dbReference type="CDD" id="cd00029">
    <property type="entry name" value="C1"/>
    <property type="match status" value="1"/>
</dbReference>
<dbReference type="InterPro" id="IPR046349">
    <property type="entry name" value="C1-like_sf"/>
</dbReference>
<evidence type="ECO:0008006" key="6">
    <source>
        <dbReference type="Google" id="ProtNLM"/>
    </source>
</evidence>
<evidence type="ECO:0000313" key="2">
    <source>
        <dbReference type="EMBL" id="BBM97160.1"/>
    </source>
</evidence>
<feature type="compositionally biased region" description="Polar residues" evidence="1">
    <location>
        <begin position="28"/>
        <end position="43"/>
    </location>
</feature>
<reference evidence="3 4" key="1">
    <citation type="submission" date="2016-03" db="EMBL/GenBank/DDBJ databases">
        <title>Mechanisms controlling the formation of the plant cell surface in tip-growing cells are functionally conserved among land plants.</title>
        <authorList>
            <person name="Honkanen S."/>
            <person name="Jones V.A."/>
            <person name="Morieri G."/>
            <person name="Champion C."/>
            <person name="Hetherington A.J."/>
            <person name="Kelly S."/>
            <person name="Saint-Marcoux D."/>
            <person name="Proust H."/>
            <person name="Prescott H."/>
            <person name="Dolan L."/>
        </authorList>
    </citation>
    <scope>NUCLEOTIDE SEQUENCE [LARGE SCALE GENOMIC DNA]</scope>
    <source>
        <strain evidence="4">cv. Tak-1 and cv. Tak-2</strain>
        <tissue evidence="3">Whole gametophyte</tissue>
    </source>
</reference>
<feature type="region of interest" description="Disordered" evidence="1">
    <location>
        <begin position="389"/>
        <end position="412"/>
    </location>
</feature>
<evidence type="ECO:0000256" key="1">
    <source>
        <dbReference type="SAM" id="MobiDB-lite"/>
    </source>
</evidence>
<keyword evidence="4" id="KW-1185">Reference proteome</keyword>
<proteinExistence type="predicted"/>
<evidence type="ECO:0000313" key="3">
    <source>
        <dbReference type="EMBL" id="OAE33181.1"/>
    </source>
</evidence>
<dbReference type="SUPFAM" id="SSF57889">
    <property type="entry name" value="Cysteine-rich domain"/>
    <property type="match status" value="1"/>
</dbReference>
<dbReference type="EMBL" id="AP019866">
    <property type="protein sequence ID" value="BBM97160.1"/>
    <property type="molecule type" value="Genomic_DNA"/>
</dbReference>
<reference evidence="2" key="2">
    <citation type="journal article" date="2019" name="Curr. Biol.">
        <title>Chromatin organization in early land plants reveals an ancestral association between H3K27me3, transposons, and constitutive heterochromatin.</title>
        <authorList>
            <person name="Montgomery S.A."/>
            <person name="Tanizawa Y."/>
            <person name="Galik B."/>
            <person name="Wang N."/>
            <person name="Ito T."/>
            <person name="Mochizuki T."/>
            <person name="Akimcheva S."/>
            <person name="Bowman J."/>
            <person name="Cognat V."/>
            <person name="Drouard L."/>
            <person name="Ekker H."/>
            <person name="Houng S."/>
            <person name="Kohchi T."/>
            <person name="Lin S."/>
            <person name="Liu L.D."/>
            <person name="Nakamura Y."/>
            <person name="Valeeva L.R."/>
            <person name="Shakirov E.V."/>
            <person name="Shippen D.E."/>
            <person name="Wei W."/>
            <person name="Yagura M."/>
            <person name="Yamaoka S."/>
            <person name="Yamato K.T."/>
            <person name="Liu C."/>
            <person name="Berger F."/>
        </authorList>
    </citation>
    <scope>NUCLEOTIDE SEQUENCE [LARGE SCALE GENOMIC DNA]</scope>
    <source>
        <strain evidence="2">Tak-1</strain>
    </source>
</reference>
<evidence type="ECO:0000313" key="4">
    <source>
        <dbReference type="Proteomes" id="UP000077202"/>
    </source>
</evidence>
<dbReference type="Proteomes" id="UP001162541">
    <property type="component" value="Chromosome 1"/>
</dbReference>
<dbReference type="Gene3D" id="1.20.930.20">
    <property type="entry name" value="Adaptor protein Cbl, N-terminal domain"/>
    <property type="match status" value="1"/>
</dbReference>
<dbReference type="AlphaFoldDB" id="A0A176WKN3"/>
<dbReference type="EMBL" id="LVLJ01000679">
    <property type="protein sequence ID" value="OAE33181.1"/>
    <property type="molecule type" value="Genomic_DNA"/>
</dbReference>
<protein>
    <recommendedName>
        <fullName evidence="6">Phorbol-ester/DAG-type domain-containing protein</fullName>
    </recommendedName>
</protein>
<accession>A0A176WKN3</accession>
<name>A0A176WKN3_MARPO</name>